<dbReference type="InterPro" id="IPR000098">
    <property type="entry name" value="IL-10"/>
</dbReference>
<comment type="subunit">
    <text evidence="3">Homodimer. Interacts with IL10RA and IL10RB.</text>
</comment>
<evidence type="ECO:0000256" key="3">
    <source>
        <dbReference type="ARBA" id="ARBA00011144"/>
    </source>
</evidence>
<evidence type="ECO:0000313" key="10">
    <source>
        <dbReference type="EMBL" id="KAG5275218.1"/>
    </source>
</evidence>
<dbReference type="PANTHER" id="PTHR48482:SF5">
    <property type="entry name" value="INTERLEUKIN-10"/>
    <property type="match status" value="1"/>
</dbReference>
<dbReference type="SUPFAM" id="SSF47266">
    <property type="entry name" value="4-helical cytokines"/>
    <property type="match status" value="1"/>
</dbReference>
<comment type="caution">
    <text evidence="10">The sequence shown here is derived from an EMBL/GenBank/DDBJ whole genome shotgun (WGS) entry which is preliminary data.</text>
</comment>
<keyword evidence="11" id="KW-1185">Reference proteome</keyword>
<keyword evidence="5 9" id="KW-0964">Secreted</keyword>
<feature type="disulfide bond" evidence="8">
    <location>
        <begin position="32"/>
        <end position="129"/>
    </location>
</feature>
<dbReference type="GO" id="GO:0001817">
    <property type="term" value="P:regulation of cytokine production"/>
    <property type="evidence" value="ECO:0007669"/>
    <property type="project" value="UniProtKB-ARBA"/>
</dbReference>
<evidence type="ECO:0000256" key="1">
    <source>
        <dbReference type="ARBA" id="ARBA00004613"/>
    </source>
</evidence>
<dbReference type="Proteomes" id="UP000823561">
    <property type="component" value="Chromosome 10"/>
</dbReference>
<gene>
    <name evidence="10" type="ORF">AALO_G00144890</name>
</gene>
<dbReference type="GO" id="GO:0006955">
    <property type="term" value="P:immune response"/>
    <property type="evidence" value="ECO:0007669"/>
    <property type="project" value="InterPro"/>
</dbReference>
<keyword evidence="4 9" id="KW-0202">Cytokine</keyword>
<dbReference type="InterPro" id="IPR020443">
    <property type="entry name" value="IL-10/19/20/24/26"/>
</dbReference>
<organism evidence="10 11">
    <name type="scientific">Alosa alosa</name>
    <name type="common">allis shad</name>
    <dbReference type="NCBI Taxonomy" id="278164"/>
    <lineage>
        <taxon>Eukaryota</taxon>
        <taxon>Metazoa</taxon>
        <taxon>Chordata</taxon>
        <taxon>Craniata</taxon>
        <taxon>Vertebrata</taxon>
        <taxon>Euteleostomi</taxon>
        <taxon>Actinopterygii</taxon>
        <taxon>Neopterygii</taxon>
        <taxon>Teleostei</taxon>
        <taxon>Clupei</taxon>
        <taxon>Clupeiformes</taxon>
        <taxon>Clupeoidei</taxon>
        <taxon>Clupeidae</taxon>
        <taxon>Alosa</taxon>
    </lineage>
</organism>
<evidence type="ECO:0000256" key="2">
    <source>
        <dbReference type="ARBA" id="ARBA00008813"/>
    </source>
</evidence>
<dbReference type="GO" id="GO:0005615">
    <property type="term" value="C:extracellular space"/>
    <property type="evidence" value="ECO:0007669"/>
    <property type="project" value="UniProtKB-UniRule"/>
</dbReference>
<evidence type="ECO:0000256" key="8">
    <source>
        <dbReference type="PIRSR" id="PIRSR620443-50"/>
    </source>
</evidence>
<dbReference type="InterPro" id="IPR009079">
    <property type="entry name" value="4_helix_cytokine-like_core"/>
</dbReference>
<evidence type="ECO:0000256" key="6">
    <source>
        <dbReference type="ARBA" id="ARBA00022729"/>
    </source>
</evidence>
<evidence type="ECO:0000256" key="5">
    <source>
        <dbReference type="ARBA" id="ARBA00022525"/>
    </source>
</evidence>
<feature type="signal peptide" evidence="9">
    <location>
        <begin position="1"/>
        <end position="22"/>
    </location>
</feature>
<keyword evidence="6 9" id="KW-0732">Signal</keyword>
<evidence type="ECO:0000256" key="7">
    <source>
        <dbReference type="ARBA" id="ARBA00023157"/>
    </source>
</evidence>
<accession>A0AAV6GJE0</accession>
<name>A0AAV6GJE0_9TELE</name>
<dbReference type="SMART" id="SM00188">
    <property type="entry name" value="IL10"/>
    <property type="match status" value="1"/>
</dbReference>
<protein>
    <recommendedName>
        <fullName evidence="9">Interleukin family protein</fullName>
    </recommendedName>
</protein>
<keyword evidence="7 8" id="KW-1015">Disulfide bond</keyword>
<dbReference type="Pfam" id="PF00726">
    <property type="entry name" value="IL10"/>
    <property type="match status" value="1"/>
</dbReference>
<reference evidence="10" key="1">
    <citation type="submission" date="2020-10" db="EMBL/GenBank/DDBJ databases">
        <title>Chromosome-scale genome assembly of the Allis shad, Alosa alosa.</title>
        <authorList>
            <person name="Margot Z."/>
            <person name="Christophe K."/>
            <person name="Cabau C."/>
            <person name="Louis A."/>
            <person name="Berthelot C."/>
            <person name="Parey E."/>
            <person name="Roest Crollius H."/>
            <person name="Montfort J."/>
            <person name="Robinson-Rechavi M."/>
            <person name="Bucao C."/>
            <person name="Bouchez O."/>
            <person name="Gislard M."/>
            <person name="Lluch J."/>
            <person name="Milhes M."/>
            <person name="Lampietro C."/>
            <person name="Lopez Roques C."/>
            <person name="Donnadieu C."/>
            <person name="Braasch I."/>
            <person name="Desvignes T."/>
            <person name="Postlethwait J."/>
            <person name="Bobe J."/>
            <person name="Guiguen Y."/>
        </authorList>
    </citation>
    <scope>NUCLEOTIDE SEQUENCE</scope>
    <source>
        <strain evidence="10">M-15738</strain>
        <tissue evidence="10">Blood</tissue>
    </source>
</reference>
<comment type="function">
    <text evidence="9">Immune regulatory cytokine.</text>
</comment>
<proteinExistence type="inferred from homology"/>
<dbReference type="Gene3D" id="1.20.1250.10">
    <property type="match status" value="1"/>
</dbReference>
<evidence type="ECO:0000256" key="9">
    <source>
        <dbReference type="RuleBase" id="RU368043"/>
    </source>
</evidence>
<dbReference type="GO" id="GO:0005125">
    <property type="term" value="F:cytokine activity"/>
    <property type="evidence" value="ECO:0007669"/>
    <property type="project" value="UniProtKB-UniRule"/>
</dbReference>
<dbReference type="EMBL" id="JADWDJ010000010">
    <property type="protein sequence ID" value="KAG5275218.1"/>
    <property type="molecule type" value="Genomic_DNA"/>
</dbReference>
<evidence type="ECO:0000256" key="4">
    <source>
        <dbReference type="ARBA" id="ARBA00022514"/>
    </source>
</evidence>
<comment type="subcellular location">
    <subcellularLocation>
        <location evidence="1 9">Secreted</location>
    </subcellularLocation>
</comment>
<sequence length="181" mass="20769">MLSTNLALGSLLLLVLCGSTVSRRADCTDRCCLFVENVPVKLKSLRASFQGIKSYYEDNDDLNSVLLDDEVEHNFKSVYGCHAVNDVLRFYQDTVLPAAMNDTKHEQFKSSIDNIGQTFRGLIREILTCKNYFSCKKRFDIKDIVTSYNGMEKRGMYKAMGELDVLFNYIEDYLVSKRRKP</sequence>
<feature type="disulfide bond" evidence="8">
    <location>
        <begin position="81"/>
        <end position="135"/>
    </location>
</feature>
<dbReference type="PRINTS" id="PR01294">
    <property type="entry name" value="INTRLEUKIN10"/>
</dbReference>
<dbReference type="PANTHER" id="PTHR48482">
    <property type="entry name" value="INTERLEUKIN-19-RELATED"/>
    <property type="match status" value="1"/>
</dbReference>
<evidence type="ECO:0000313" key="11">
    <source>
        <dbReference type="Proteomes" id="UP000823561"/>
    </source>
</evidence>
<comment type="similarity">
    <text evidence="2 9">Belongs to the IL-10 family.</text>
</comment>
<dbReference type="AlphaFoldDB" id="A0AAV6GJE0"/>
<feature type="chain" id="PRO_5043112896" description="Interleukin family protein" evidence="9">
    <location>
        <begin position="23"/>
        <end position="181"/>
    </location>
</feature>